<evidence type="ECO:0000313" key="1">
    <source>
        <dbReference type="EMBL" id="KAK3243462.1"/>
    </source>
</evidence>
<evidence type="ECO:0000313" key="2">
    <source>
        <dbReference type="Proteomes" id="UP001190700"/>
    </source>
</evidence>
<organism evidence="1 2">
    <name type="scientific">Cymbomonas tetramitiformis</name>
    <dbReference type="NCBI Taxonomy" id="36881"/>
    <lineage>
        <taxon>Eukaryota</taxon>
        <taxon>Viridiplantae</taxon>
        <taxon>Chlorophyta</taxon>
        <taxon>Pyramimonadophyceae</taxon>
        <taxon>Pyramimonadales</taxon>
        <taxon>Pyramimonadaceae</taxon>
        <taxon>Cymbomonas</taxon>
    </lineage>
</organism>
<reference evidence="1 2" key="1">
    <citation type="journal article" date="2015" name="Genome Biol. Evol.">
        <title>Comparative Genomics of a Bacterivorous Green Alga Reveals Evolutionary Causalities and Consequences of Phago-Mixotrophic Mode of Nutrition.</title>
        <authorList>
            <person name="Burns J.A."/>
            <person name="Paasch A."/>
            <person name="Narechania A."/>
            <person name="Kim E."/>
        </authorList>
    </citation>
    <scope>NUCLEOTIDE SEQUENCE [LARGE SCALE GENOMIC DNA]</scope>
    <source>
        <strain evidence="1 2">PLY_AMNH</strain>
    </source>
</reference>
<dbReference type="AlphaFoldDB" id="A0AAE0BXA3"/>
<proteinExistence type="predicted"/>
<accession>A0AAE0BXA3</accession>
<protein>
    <submittedName>
        <fullName evidence="1">Uncharacterized protein</fullName>
    </submittedName>
</protein>
<comment type="caution">
    <text evidence="1">The sequence shown here is derived from an EMBL/GenBank/DDBJ whole genome shotgun (WGS) entry which is preliminary data.</text>
</comment>
<gene>
    <name evidence="1" type="ORF">CYMTET_46888</name>
</gene>
<dbReference type="Proteomes" id="UP001190700">
    <property type="component" value="Unassembled WGS sequence"/>
</dbReference>
<sequence>MGLGRRPWLDLYSKRLRDSDLRLQHDIEMECGHRPHEANLSYLEREADLHAFARQAHDEAGRTFLRDFEGEHWDERVKSRVAAREKAKQAALVAAQASSVYPVAAYLVRDIVQQATATGLLADACTVHLPFNPDFGPDETTHDPSSQVC</sequence>
<dbReference type="EMBL" id="LGRX02032840">
    <property type="protein sequence ID" value="KAK3243462.1"/>
    <property type="molecule type" value="Genomic_DNA"/>
</dbReference>
<name>A0AAE0BXA3_9CHLO</name>
<keyword evidence="2" id="KW-1185">Reference proteome</keyword>